<dbReference type="EMBL" id="BOPH01000036">
    <property type="protein sequence ID" value="GIJ68098.1"/>
    <property type="molecule type" value="Genomic_DNA"/>
</dbReference>
<keyword evidence="1" id="KW-1133">Transmembrane helix</keyword>
<keyword evidence="3" id="KW-1185">Reference proteome</keyword>
<name>A0A8J4EB58_9ACTN</name>
<reference evidence="2" key="1">
    <citation type="submission" date="2021-01" db="EMBL/GenBank/DDBJ databases">
        <title>Whole genome shotgun sequence of Virgisporangium ochraceum NBRC 16418.</title>
        <authorList>
            <person name="Komaki H."/>
            <person name="Tamura T."/>
        </authorList>
    </citation>
    <scope>NUCLEOTIDE SEQUENCE</scope>
    <source>
        <strain evidence="2">NBRC 16418</strain>
    </source>
</reference>
<accession>A0A8J4EB58</accession>
<comment type="caution">
    <text evidence="2">The sequence shown here is derived from an EMBL/GenBank/DDBJ whole genome shotgun (WGS) entry which is preliminary data.</text>
</comment>
<keyword evidence="1" id="KW-0812">Transmembrane</keyword>
<evidence type="ECO:0000313" key="3">
    <source>
        <dbReference type="Proteomes" id="UP000635606"/>
    </source>
</evidence>
<sequence>MRDLDDLRRAFADETAGLHLDLPVDGIRRRARRVRARRTALRAGVAALVVALAVPVAVLARGSAGTEAPARPAPSCVPSIAPMPAPWLGEPTDTQLTAATPNERVRVGLAGTLERPTLVVELRDEATDVVTLRHEFSVTRDVTADILLPTQTYSRKFVNVELALAPNRLLYVGLYARPSDDVRMLINGYGTAAGTAYNDETLWTIFWAERQLRPPLEDDGDAPGTSAPVTIRFEVYKDGNLLLTTPAMAGVDPALDPRTTVTACTR</sequence>
<keyword evidence="1" id="KW-0472">Membrane</keyword>
<evidence type="ECO:0000313" key="2">
    <source>
        <dbReference type="EMBL" id="GIJ68098.1"/>
    </source>
</evidence>
<evidence type="ECO:0000256" key="1">
    <source>
        <dbReference type="SAM" id="Phobius"/>
    </source>
</evidence>
<protein>
    <submittedName>
        <fullName evidence="2">Uncharacterized protein</fullName>
    </submittedName>
</protein>
<gene>
    <name evidence="2" type="ORF">Voc01_030150</name>
</gene>
<dbReference type="RefSeq" id="WP_203928045.1">
    <property type="nucleotide sequence ID" value="NZ_BOPH01000036.1"/>
</dbReference>
<dbReference type="AlphaFoldDB" id="A0A8J4EB58"/>
<organism evidence="2 3">
    <name type="scientific">Virgisporangium ochraceum</name>
    <dbReference type="NCBI Taxonomy" id="65505"/>
    <lineage>
        <taxon>Bacteria</taxon>
        <taxon>Bacillati</taxon>
        <taxon>Actinomycetota</taxon>
        <taxon>Actinomycetes</taxon>
        <taxon>Micromonosporales</taxon>
        <taxon>Micromonosporaceae</taxon>
        <taxon>Virgisporangium</taxon>
    </lineage>
</organism>
<feature type="transmembrane region" description="Helical" evidence="1">
    <location>
        <begin position="39"/>
        <end position="60"/>
    </location>
</feature>
<dbReference type="Proteomes" id="UP000635606">
    <property type="component" value="Unassembled WGS sequence"/>
</dbReference>
<proteinExistence type="predicted"/>